<name>A0A2A4JIE6_HELVI</name>
<dbReference type="EMBL" id="NWSH01001313">
    <property type="protein sequence ID" value="PCG71741.1"/>
    <property type="molecule type" value="Genomic_DNA"/>
</dbReference>
<dbReference type="AlphaFoldDB" id="A0A2A4JIE6"/>
<proteinExistence type="predicted"/>
<gene>
    <name evidence="2" type="ORF">B5V51_1554</name>
</gene>
<feature type="region of interest" description="Disordered" evidence="1">
    <location>
        <begin position="102"/>
        <end position="161"/>
    </location>
</feature>
<comment type="caution">
    <text evidence="2">The sequence shown here is derived from an EMBL/GenBank/DDBJ whole genome shotgun (WGS) entry which is preliminary data.</text>
</comment>
<organism evidence="2">
    <name type="scientific">Heliothis virescens</name>
    <name type="common">Tobacco budworm moth</name>
    <dbReference type="NCBI Taxonomy" id="7102"/>
    <lineage>
        <taxon>Eukaryota</taxon>
        <taxon>Metazoa</taxon>
        <taxon>Ecdysozoa</taxon>
        <taxon>Arthropoda</taxon>
        <taxon>Hexapoda</taxon>
        <taxon>Insecta</taxon>
        <taxon>Pterygota</taxon>
        <taxon>Neoptera</taxon>
        <taxon>Endopterygota</taxon>
        <taxon>Lepidoptera</taxon>
        <taxon>Glossata</taxon>
        <taxon>Ditrysia</taxon>
        <taxon>Noctuoidea</taxon>
        <taxon>Noctuidae</taxon>
        <taxon>Heliothinae</taxon>
        <taxon>Heliothis</taxon>
    </lineage>
</organism>
<sequence length="332" mass="39230">MIQPYIYKISQWKTLSKDAVPSQNLPKLNPDGTVMVIRKSRTVKYREGKKEDIHGDKTDKWSLNLAQHTHSALTANDTHMACDPQDNSLAYRYPAINSMSLSPQIPNHLGMKPKKQDAFMQTDPVQSEDDDSQPNNSYSEVSDKYPENLEYSSYQKEPEYDKKYEAKDYTNKPDDYLPQTNEEYNKEAEKYALERKSLNGYEKPLLENFPKPVENYQKVNDIYSNFDKSFRPDYAFQSYPDSVELLRNQQHNLQMLQEQHRITENQNFFNENHIKQEIDINVEDDKFISYERNKEQLDADMYNSRRLIEQQRLLEQIQHQVKQEPDTPSGEF</sequence>
<accession>A0A2A4JIE6</accession>
<reference evidence="2" key="1">
    <citation type="submission" date="2017-09" db="EMBL/GenBank/DDBJ databases">
        <title>Contemporary evolution of a Lepidopteran species, Heliothis virescens, in response to modern agricultural practices.</title>
        <authorList>
            <person name="Fritz M.L."/>
            <person name="Deyonke A.M."/>
            <person name="Papanicolaou A."/>
            <person name="Micinski S."/>
            <person name="Westbrook J."/>
            <person name="Gould F."/>
        </authorList>
    </citation>
    <scope>NUCLEOTIDE SEQUENCE [LARGE SCALE GENOMIC DNA]</scope>
    <source>
        <strain evidence="2">HvINT-</strain>
        <tissue evidence="2">Whole body</tissue>
    </source>
</reference>
<protein>
    <submittedName>
        <fullName evidence="2">Uncharacterized protein</fullName>
    </submittedName>
</protein>
<evidence type="ECO:0000313" key="2">
    <source>
        <dbReference type="EMBL" id="PCG71741.1"/>
    </source>
</evidence>
<evidence type="ECO:0000256" key="1">
    <source>
        <dbReference type="SAM" id="MobiDB-lite"/>
    </source>
</evidence>